<evidence type="ECO:0000313" key="2">
    <source>
        <dbReference type="Proteomes" id="UP000826656"/>
    </source>
</evidence>
<name>A0ABQ7WSN4_SOLTU</name>
<dbReference type="EMBL" id="JAIVGD010000001">
    <property type="protein sequence ID" value="KAH0783286.1"/>
    <property type="molecule type" value="Genomic_DNA"/>
</dbReference>
<dbReference type="Proteomes" id="UP000826656">
    <property type="component" value="Unassembled WGS sequence"/>
</dbReference>
<reference evidence="1 2" key="1">
    <citation type="journal article" date="2021" name="bioRxiv">
        <title>Chromosome-scale and haplotype-resolved genome assembly of a tetraploid potato cultivar.</title>
        <authorList>
            <person name="Sun H."/>
            <person name="Jiao W.-B."/>
            <person name="Krause K."/>
            <person name="Campoy J.A."/>
            <person name="Goel M."/>
            <person name="Folz-Donahue K."/>
            <person name="Kukat C."/>
            <person name="Huettel B."/>
            <person name="Schneeberger K."/>
        </authorList>
    </citation>
    <scope>NUCLEOTIDE SEQUENCE [LARGE SCALE GENOMIC DNA]</scope>
    <source>
        <strain evidence="1">SolTubOtavaFocal</strain>
        <tissue evidence="1">Leaves</tissue>
    </source>
</reference>
<evidence type="ECO:0000313" key="1">
    <source>
        <dbReference type="EMBL" id="KAH0783286.1"/>
    </source>
</evidence>
<gene>
    <name evidence="1" type="ORF">KY290_002884</name>
</gene>
<sequence>MKSGVGVASMRVMRPELVVKSIFPVEHFKHCCVILLRDSMCDRQKVFVLNISSEDGGVDLTDSVRLAVAEGRSSDCFDTCCHLSQVVS</sequence>
<proteinExistence type="predicted"/>
<accession>A0ABQ7WSN4</accession>
<organism evidence="1 2">
    <name type="scientific">Solanum tuberosum</name>
    <name type="common">Potato</name>
    <dbReference type="NCBI Taxonomy" id="4113"/>
    <lineage>
        <taxon>Eukaryota</taxon>
        <taxon>Viridiplantae</taxon>
        <taxon>Streptophyta</taxon>
        <taxon>Embryophyta</taxon>
        <taxon>Tracheophyta</taxon>
        <taxon>Spermatophyta</taxon>
        <taxon>Magnoliopsida</taxon>
        <taxon>eudicotyledons</taxon>
        <taxon>Gunneridae</taxon>
        <taxon>Pentapetalae</taxon>
        <taxon>asterids</taxon>
        <taxon>lamiids</taxon>
        <taxon>Solanales</taxon>
        <taxon>Solanaceae</taxon>
        <taxon>Solanoideae</taxon>
        <taxon>Solaneae</taxon>
        <taxon>Solanum</taxon>
    </lineage>
</organism>
<comment type="caution">
    <text evidence="1">The sequence shown here is derived from an EMBL/GenBank/DDBJ whole genome shotgun (WGS) entry which is preliminary data.</text>
</comment>
<keyword evidence="2" id="KW-1185">Reference proteome</keyword>
<protein>
    <submittedName>
        <fullName evidence="1">Uncharacterized protein</fullName>
    </submittedName>
</protein>